<proteinExistence type="predicted"/>
<dbReference type="GO" id="GO:0008897">
    <property type="term" value="F:holo-[acyl-carrier-protein] synthase activity"/>
    <property type="evidence" value="ECO:0007669"/>
    <property type="project" value="UniProtKB-EC"/>
</dbReference>
<evidence type="ECO:0000259" key="5">
    <source>
        <dbReference type="Pfam" id="PF22624"/>
    </source>
</evidence>
<feature type="domain" description="4'-phosphopantetheinyl transferase N-terminal" evidence="5">
    <location>
        <begin position="34"/>
        <end position="126"/>
    </location>
</feature>
<dbReference type="InterPro" id="IPR050559">
    <property type="entry name" value="P-Pant_transferase_sf"/>
</dbReference>
<dbReference type="PANTHER" id="PTHR12215:SF10">
    <property type="entry name" value="L-AMINOADIPATE-SEMIALDEHYDE DEHYDROGENASE-PHOSPHOPANTETHEINYL TRANSFERASE"/>
    <property type="match status" value="1"/>
</dbReference>
<dbReference type="Gene3D" id="3.90.470.20">
    <property type="entry name" value="4'-phosphopantetheinyl transferase domain"/>
    <property type="match status" value="1"/>
</dbReference>
<gene>
    <name evidence="6" type="ORF">AOCH_005987</name>
</gene>
<dbReference type="Proteomes" id="UP000034947">
    <property type="component" value="Unassembled WGS sequence"/>
</dbReference>
<keyword evidence="2" id="KW-0808">Transferase</keyword>
<dbReference type="GO" id="GO:0005829">
    <property type="term" value="C:cytosol"/>
    <property type="evidence" value="ECO:0007669"/>
    <property type="project" value="TreeGrafter"/>
</dbReference>
<dbReference type="FunFam" id="3.90.470.20:FF:000014">
    <property type="entry name" value="AflYg/ npgA protein"/>
    <property type="match status" value="1"/>
</dbReference>
<dbReference type="EMBL" id="JYKN01001190">
    <property type="protein sequence ID" value="KKK21491.1"/>
    <property type="molecule type" value="Genomic_DNA"/>
</dbReference>
<evidence type="ECO:0000313" key="6">
    <source>
        <dbReference type="EMBL" id="KKK21491.1"/>
    </source>
</evidence>
<comment type="caution">
    <text evidence="6">The sequence shown here is derived from an EMBL/GenBank/DDBJ whole genome shotgun (WGS) entry which is preliminary data.</text>
</comment>
<dbReference type="GO" id="GO:0000287">
    <property type="term" value="F:magnesium ion binding"/>
    <property type="evidence" value="ECO:0007669"/>
    <property type="project" value="InterPro"/>
</dbReference>
<dbReference type="Pfam" id="PF01648">
    <property type="entry name" value="ACPS"/>
    <property type="match status" value="1"/>
</dbReference>
<evidence type="ECO:0000256" key="1">
    <source>
        <dbReference type="ARBA" id="ARBA00013172"/>
    </source>
</evidence>
<dbReference type="SUPFAM" id="SSF56214">
    <property type="entry name" value="4'-phosphopantetheinyl transferase"/>
    <property type="match status" value="2"/>
</dbReference>
<dbReference type="VEuPathDB" id="FungiDB:P175DRAFT_0503366"/>
<keyword evidence="7" id="KW-1185">Reference proteome</keyword>
<sequence>MAQPNHDPNTTTQPLVRWYIDTRPLTQTTTALPLLETLQPNDQETVRKFYHQKDKHMSLASNLLKYLFVHRTCRIPWADITISRTPAPHRRPCFVPTHAQQARNPAAPNVEFNVSHQASLVALAGTAVPCSSSRTQPSHPTPQVGIDITCVNERQGKPSSSDPEARTLTAFNNYVDIFSEIFSAPQIATIKSLHGAPQSLLGQAQGRPPPCLVEYGYRLFYTYWALKEAYIKMTGEALLAPWLRDLEFTNVIAPAAAEVGPPPPPQQQQHGDDDGDEGDRLFGEPYRDVRTTLNGEVVGDVRIEVVAFGGDYLIATAARGARVGADGGDEEDLWLPFEKMDIERDIRPCAMGGCRCLG</sequence>
<protein>
    <recommendedName>
        <fullName evidence="1">holo-[acyl-carrier-protein] synthase</fullName>
        <ecNumber evidence="1">2.7.8.7</ecNumber>
    </recommendedName>
</protein>
<feature type="domain" description="4'-phosphopantetheinyl transferase" evidence="4">
    <location>
        <begin position="143"/>
        <end position="251"/>
    </location>
</feature>
<dbReference type="EC" id="2.7.8.7" evidence="1"/>
<reference evidence="6 7" key="1">
    <citation type="submission" date="2015-02" db="EMBL/GenBank/DDBJ databases">
        <title>Draft Genome Sequences of Two Closely-Related Aflatoxigenic Aspergillus Species Obtained from the Cote d'Ivoire.</title>
        <authorList>
            <person name="Moore G.G."/>
            <person name="Beltz S.B."/>
            <person name="Mack B.M."/>
        </authorList>
    </citation>
    <scope>NUCLEOTIDE SEQUENCE [LARGE SCALE GENOMIC DNA]</scope>
    <source>
        <strain evidence="6 7">SRRC1432</strain>
    </source>
</reference>
<evidence type="ECO:0000313" key="7">
    <source>
        <dbReference type="Proteomes" id="UP000034947"/>
    </source>
</evidence>
<dbReference type="PANTHER" id="PTHR12215">
    <property type="entry name" value="PHOSPHOPANTETHEINE TRANSFERASE"/>
    <property type="match status" value="1"/>
</dbReference>
<evidence type="ECO:0000256" key="2">
    <source>
        <dbReference type="ARBA" id="ARBA00022679"/>
    </source>
</evidence>
<dbReference type="InterPro" id="IPR008278">
    <property type="entry name" value="4-PPantetheinyl_Trfase_dom"/>
</dbReference>
<evidence type="ECO:0000256" key="3">
    <source>
        <dbReference type="SAM" id="MobiDB-lite"/>
    </source>
</evidence>
<dbReference type="GO" id="GO:0019878">
    <property type="term" value="P:lysine biosynthetic process via aminoadipic acid"/>
    <property type="evidence" value="ECO:0007669"/>
    <property type="project" value="TreeGrafter"/>
</dbReference>
<dbReference type="InterPro" id="IPR055066">
    <property type="entry name" value="AASDHPPT_N"/>
</dbReference>
<dbReference type="OrthoDB" id="26719at2759"/>
<dbReference type="Pfam" id="PF22624">
    <property type="entry name" value="AASDHPPT_N"/>
    <property type="match status" value="1"/>
</dbReference>
<dbReference type="AlphaFoldDB" id="A0A0F8VEI8"/>
<accession>A0A0F8VEI8</accession>
<feature type="region of interest" description="Disordered" evidence="3">
    <location>
        <begin position="256"/>
        <end position="283"/>
    </location>
</feature>
<evidence type="ECO:0000259" key="4">
    <source>
        <dbReference type="Pfam" id="PF01648"/>
    </source>
</evidence>
<dbReference type="InterPro" id="IPR037143">
    <property type="entry name" value="4-PPantetheinyl_Trfase_dom_sf"/>
</dbReference>
<name>A0A0F8VEI8_9EURO</name>
<organism evidence="6 7">
    <name type="scientific">Aspergillus ochraceoroseus</name>
    <dbReference type="NCBI Taxonomy" id="138278"/>
    <lineage>
        <taxon>Eukaryota</taxon>
        <taxon>Fungi</taxon>
        <taxon>Dikarya</taxon>
        <taxon>Ascomycota</taxon>
        <taxon>Pezizomycotina</taxon>
        <taxon>Eurotiomycetes</taxon>
        <taxon>Eurotiomycetidae</taxon>
        <taxon>Eurotiales</taxon>
        <taxon>Aspergillaceae</taxon>
        <taxon>Aspergillus</taxon>
        <taxon>Aspergillus subgen. Nidulantes</taxon>
    </lineage>
</organism>